<evidence type="ECO:0000256" key="2">
    <source>
        <dbReference type="SAM" id="SignalP"/>
    </source>
</evidence>
<evidence type="ECO:0008006" key="5">
    <source>
        <dbReference type="Google" id="ProtNLM"/>
    </source>
</evidence>
<evidence type="ECO:0000313" key="3">
    <source>
        <dbReference type="EMBL" id="EGZ27659.1"/>
    </source>
</evidence>
<reference evidence="3 4" key="1">
    <citation type="journal article" date="2006" name="Science">
        <title>Phytophthora genome sequences uncover evolutionary origins and mechanisms of pathogenesis.</title>
        <authorList>
            <person name="Tyler B.M."/>
            <person name="Tripathy S."/>
            <person name="Zhang X."/>
            <person name="Dehal P."/>
            <person name="Jiang R.H."/>
            <person name="Aerts A."/>
            <person name="Arredondo F.D."/>
            <person name="Baxter L."/>
            <person name="Bensasson D."/>
            <person name="Beynon J.L."/>
            <person name="Chapman J."/>
            <person name="Damasceno C.M."/>
            <person name="Dorrance A.E."/>
            <person name="Dou D."/>
            <person name="Dickerman A.W."/>
            <person name="Dubchak I.L."/>
            <person name="Garbelotto M."/>
            <person name="Gijzen M."/>
            <person name="Gordon S.G."/>
            <person name="Govers F."/>
            <person name="Grunwald N.J."/>
            <person name="Huang W."/>
            <person name="Ivors K.L."/>
            <person name="Jones R.W."/>
            <person name="Kamoun S."/>
            <person name="Krampis K."/>
            <person name="Lamour K.H."/>
            <person name="Lee M.K."/>
            <person name="McDonald W.H."/>
            <person name="Medina M."/>
            <person name="Meijer H.J."/>
            <person name="Nordberg E.K."/>
            <person name="Maclean D.J."/>
            <person name="Ospina-Giraldo M.D."/>
            <person name="Morris P.F."/>
            <person name="Phuntumart V."/>
            <person name="Putnam N.H."/>
            <person name="Rash S."/>
            <person name="Rose J.K."/>
            <person name="Sakihama Y."/>
            <person name="Salamov A.A."/>
            <person name="Savidor A."/>
            <person name="Scheuring C.F."/>
            <person name="Smith B.M."/>
            <person name="Sobral B.W."/>
            <person name="Terry A."/>
            <person name="Torto-Alalibo T.A."/>
            <person name="Win J."/>
            <person name="Xu Z."/>
            <person name="Zhang H."/>
            <person name="Grigoriev I.V."/>
            <person name="Rokhsar D.S."/>
            <person name="Boore J.L."/>
        </authorList>
    </citation>
    <scope>NUCLEOTIDE SEQUENCE [LARGE SCALE GENOMIC DNA]</scope>
    <source>
        <strain evidence="3 4">P6497</strain>
    </source>
</reference>
<evidence type="ECO:0000313" key="4">
    <source>
        <dbReference type="Proteomes" id="UP000002640"/>
    </source>
</evidence>
<sequence>MTCGKFHVQSCSLIWFLSTIYLVRTALPKRNTEAAFNLVIQRPRVAGGTLTIPLDSTVKIVNDIGSDTARNIIRLEHGSSCKRLVMRASSSVEHERWLYAIATATTQFVEHTTTCDSFDTSERHRAKNSQPAVTTQQPAQHATRSQASHVAPANSSCSLGRMLRQNVPNVMQFFTTVGQIIAAAT</sequence>
<dbReference type="AlphaFoldDB" id="G4YFT2"/>
<feature type="chain" id="PRO_5003471238" description="PH domain-containing protein" evidence="2">
    <location>
        <begin position="26"/>
        <end position="185"/>
    </location>
</feature>
<dbReference type="GeneID" id="20640987"/>
<organism evidence="3 4">
    <name type="scientific">Phytophthora sojae (strain P6497)</name>
    <name type="common">Soybean stem and root rot agent</name>
    <name type="synonym">Phytophthora megasperma f. sp. glycines</name>
    <dbReference type="NCBI Taxonomy" id="1094619"/>
    <lineage>
        <taxon>Eukaryota</taxon>
        <taxon>Sar</taxon>
        <taxon>Stramenopiles</taxon>
        <taxon>Oomycota</taxon>
        <taxon>Peronosporomycetes</taxon>
        <taxon>Peronosporales</taxon>
        <taxon>Peronosporaceae</taxon>
        <taxon>Phytophthora</taxon>
    </lineage>
</organism>
<feature type="region of interest" description="Disordered" evidence="1">
    <location>
        <begin position="119"/>
        <end position="155"/>
    </location>
</feature>
<name>G4YFT2_PHYSP</name>
<dbReference type="Proteomes" id="UP000002640">
    <property type="component" value="Unassembled WGS sequence"/>
</dbReference>
<dbReference type="InParanoid" id="G4YFT2"/>
<keyword evidence="4" id="KW-1185">Reference proteome</keyword>
<feature type="signal peptide" evidence="2">
    <location>
        <begin position="1"/>
        <end position="25"/>
    </location>
</feature>
<accession>G4YFT2</accession>
<evidence type="ECO:0000256" key="1">
    <source>
        <dbReference type="SAM" id="MobiDB-lite"/>
    </source>
</evidence>
<protein>
    <recommendedName>
        <fullName evidence="5">PH domain-containing protein</fullName>
    </recommendedName>
</protein>
<gene>
    <name evidence="3" type="ORF">PHYSODRAFT_293433</name>
</gene>
<dbReference type="KEGG" id="psoj:PHYSODRAFT_293433"/>
<feature type="compositionally biased region" description="Polar residues" evidence="1">
    <location>
        <begin position="128"/>
        <end position="155"/>
    </location>
</feature>
<dbReference type="EMBL" id="JH159151">
    <property type="protein sequence ID" value="EGZ27659.1"/>
    <property type="molecule type" value="Genomic_DNA"/>
</dbReference>
<dbReference type="OMA" id="SVEHERW"/>
<keyword evidence="2" id="KW-0732">Signal</keyword>
<proteinExistence type="predicted"/>
<dbReference type="RefSeq" id="XP_009514934.1">
    <property type="nucleotide sequence ID" value="XM_009516639.1"/>
</dbReference>